<dbReference type="RefSeq" id="WP_009336113.1">
    <property type="nucleotide sequence ID" value="NZ_CP015507.1"/>
</dbReference>
<accession>A0A160MHY7</accession>
<keyword evidence="1" id="KW-0614">Plasmid</keyword>
<gene>
    <name evidence="1" type="ORF">A361_28515</name>
</gene>
<geneLocation type="plasmid" evidence="2">
    <name>pbo1</name>
</geneLocation>
<dbReference type="EMBL" id="CP015507">
    <property type="protein sequence ID" value="AND43112.1"/>
    <property type="molecule type" value="Genomic_DNA"/>
</dbReference>
<evidence type="ECO:0000313" key="2">
    <source>
        <dbReference type="Proteomes" id="UP000077856"/>
    </source>
</evidence>
<dbReference type="KEGG" id="bon:A361_28515"/>
<dbReference type="AlphaFoldDB" id="A0A160MHY7"/>
<proteinExistence type="predicted"/>
<dbReference type="eggNOG" id="ENOG5030DT7">
    <property type="taxonomic scope" value="Bacteria"/>
</dbReference>
<organism evidence="1 2">
    <name type="scientific">Cytobacillus oceanisediminis 2691</name>
    <dbReference type="NCBI Taxonomy" id="1196031"/>
    <lineage>
        <taxon>Bacteria</taxon>
        <taxon>Bacillati</taxon>
        <taxon>Bacillota</taxon>
        <taxon>Bacilli</taxon>
        <taxon>Bacillales</taxon>
        <taxon>Bacillaceae</taxon>
        <taxon>Cytobacillus</taxon>
    </lineage>
</organism>
<name>A0A160MHY7_9BACI</name>
<reference evidence="1 2" key="1">
    <citation type="submission" date="2016-04" db="EMBL/GenBank/DDBJ databases">
        <title>Complete genome sequence of Bacillus oceanisediminis strain 2691.</title>
        <authorList>
            <person name="Jeong H."/>
            <person name="Kim H.J."/>
            <person name="Lee D.-W."/>
        </authorList>
    </citation>
    <scope>NUCLEOTIDE SEQUENCE [LARGE SCALE GENOMIC DNA]</scope>
    <source>
        <strain evidence="1 2">2691</strain>
        <plasmid evidence="2">pbo1</plasmid>
    </source>
</reference>
<dbReference type="Proteomes" id="UP000077856">
    <property type="component" value="Plasmid pBO1"/>
</dbReference>
<protein>
    <submittedName>
        <fullName evidence="1">Uncharacterized protein</fullName>
    </submittedName>
</protein>
<evidence type="ECO:0000313" key="1">
    <source>
        <dbReference type="EMBL" id="AND43112.1"/>
    </source>
</evidence>
<sequence>MKIDFHKVEKLLEPYKQIKKQTSEKKEEGVAKVIQYVWNHTPTKKVDFDSFNLNGGLRAFYEFYFLPHYDDEMTQADLVAIKDNLWEINAAWDDLIYSLTKCNNKVYENEDDFI</sequence>